<dbReference type="EMBL" id="LSRL02000009">
    <property type="protein sequence ID" value="TDG51419.1"/>
    <property type="molecule type" value="Genomic_DNA"/>
</dbReference>
<organism evidence="1 2">
    <name type="scientific">Drosophila navojoa</name>
    <name type="common">Fruit fly</name>
    <dbReference type="NCBI Taxonomy" id="7232"/>
    <lineage>
        <taxon>Eukaryota</taxon>
        <taxon>Metazoa</taxon>
        <taxon>Ecdysozoa</taxon>
        <taxon>Arthropoda</taxon>
        <taxon>Hexapoda</taxon>
        <taxon>Insecta</taxon>
        <taxon>Pterygota</taxon>
        <taxon>Neoptera</taxon>
        <taxon>Endopterygota</taxon>
        <taxon>Diptera</taxon>
        <taxon>Brachycera</taxon>
        <taxon>Muscomorpha</taxon>
        <taxon>Ephydroidea</taxon>
        <taxon>Drosophilidae</taxon>
        <taxon>Drosophila</taxon>
    </lineage>
</organism>
<evidence type="ECO:0000313" key="1">
    <source>
        <dbReference type="EMBL" id="TDG51419.1"/>
    </source>
</evidence>
<sequence length="159" mass="17045">MTTCLVAGWDWDRDWDWGWDWNWDWALALGLELTQRLGLPALMLAIDVRPERASSAASASSFIANYNCLTTPNGSNAFTRTSAPARPGLIYAHALPSAVIGCGPFGCQVLVPPENTHPRPPAAHLSASGSSSSSDCDCKLGKRILVHVHLAVGCCSLTR</sequence>
<protein>
    <submittedName>
        <fullName evidence="1">Uncharacterized protein</fullName>
    </submittedName>
</protein>
<keyword evidence="2" id="KW-1185">Reference proteome</keyword>
<proteinExistence type="predicted"/>
<comment type="caution">
    <text evidence="1">The sequence shown here is derived from an EMBL/GenBank/DDBJ whole genome shotgun (WGS) entry which is preliminary data.</text>
</comment>
<gene>
    <name evidence="1" type="ORF">AWZ03_002214</name>
</gene>
<name>A0A484BRJ9_DRONA</name>
<dbReference type="AlphaFoldDB" id="A0A484BRJ9"/>
<dbReference type="Proteomes" id="UP000295192">
    <property type="component" value="Unassembled WGS sequence"/>
</dbReference>
<accession>A0A484BRJ9</accession>
<evidence type="ECO:0000313" key="2">
    <source>
        <dbReference type="Proteomes" id="UP000295192"/>
    </source>
</evidence>
<reference evidence="1 2" key="1">
    <citation type="journal article" date="2019" name="J. Hered.">
        <title>An Improved Genome Assembly for Drosophila navojoa, the Basal Species in the mojavensis Cluster.</title>
        <authorList>
            <person name="Vanderlinde T."/>
            <person name="Dupim E.G."/>
            <person name="Nazario-Yepiz N.O."/>
            <person name="Carvalho A.B."/>
        </authorList>
    </citation>
    <scope>NUCLEOTIDE SEQUENCE [LARGE SCALE GENOMIC DNA]</scope>
    <source>
        <strain evidence="1">Navoj_Jal97</strain>
        <tissue evidence="1">Whole organism</tissue>
    </source>
</reference>